<keyword evidence="2 7" id="KW-0808">Transferase</keyword>
<evidence type="ECO:0000313" key="7">
    <source>
        <dbReference type="EMBL" id="SDH46630.1"/>
    </source>
</evidence>
<dbReference type="InterPro" id="IPR016036">
    <property type="entry name" value="Malonyl_transacylase_ACP-bd"/>
</dbReference>
<dbReference type="InterPro" id="IPR014043">
    <property type="entry name" value="Acyl_transferase_dom"/>
</dbReference>
<feature type="domain" description="Malonyl-CoA:ACP transacylase (MAT)" evidence="6">
    <location>
        <begin position="25"/>
        <end position="322"/>
    </location>
</feature>
<dbReference type="Pfam" id="PF00698">
    <property type="entry name" value="Acyl_transf_1"/>
    <property type="match status" value="1"/>
</dbReference>
<feature type="compositionally biased region" description="Polar residues" evidence="5">
    <location>
        <begin position="1"/>
        <end position="13"/>
    </location>
</feature>
<comment type="catalytic activity">
    <reaction evidence="4">
        <text>holo-[ACP] + malonyl-CoA = malonyl-[ACP] + CoA</text>
        <dbReference type="Rhea" id="RHEA:41792"/>
        <dbReference type="Rhea" id="RHEA-COMP:9623"/>
        <dbReference type="Rhea" id="RHEA-COMP:9685"/>
        <dbReference type="ChEBI" id="CHEBI:57287"/>
        <dbReference type="ChEBI" id="CHEBI:57384"/>
        <dbReference type="ChEBI" id="CHEBI:64479"/>
        <dbReference type="ChEBI" id="CHEBI:78449"/>
        <dbReference type="EC" id="2.3.1.39"/>
    </reaction>
</comment>
<dbReference type="SUPFAM" id="SSF52151">
    <property type="entry name" value="FabD/lysophospholipase-like"/>
    <property type="match status" value="1"/>
</dbReference>
<proteinExistence type="predicted"/>
<dbReference type="PANTHER" id="PTHR42681:SF1">
    <property type="entry name" value="MALONYL-COA-ACYL CARRIER PROTEIN TRANSACYLASE, MITOCHONDRIAL"/>
    <property type="match status" value="1"/>
</dbReference>
<dbReference type="RefSeq" id="WP_090059660.1">
    <property type="nucleotide sequence ID" value="NZ_FNCC01000023.1"/>
</dbReference>
<dbReference type="AlphaFoldDB" id="A0A1G8CP40"/>
<dbReference type="InterPro" id="IPR050858">
    <property type="entry name" value="Mal-CoA-ACP_Trans/PKS_FabD"/>
</dbReference>
<dbReference type="Gene3D" id="3.40.366.10">
    <property type="entry name" value="Malonyl-Coenzyme A Acyl Carrier Protein, domain 2"/>
    <property type="match status" value="1"/>
</dbReference>
<evidence type="ECO:0000256" key="3">
    <source>
        <dbReference type="ARBA" id="ARBA00023315"/>
    </source>
</evidence>
<dbReference type="InterPro" id="IPR001227">
    <property type="entry name" value="Ac_transferase_dom_sf"/>
</dbReference>
<accession>A0A1G8CP40</accession>
<evidence type="ECO:0000256" key="1">
    <source>
        <dbReference type="ARBA" id="ARBA00013258"/>
    </source>
</evidence>
<dbReference type="SUPFAM" id="SSF55048">
    <property type="entry name" value="Probable ACP-binding domain of malonyl-CoA ACP transacylase"/>
    <property type="match status" value="1"/>
</dbReference>
<dbReference type="EMBL" id="FNCC01000023">
    <property type="protein sequence ID" value="SDH46630.1"/>
    <property type="molecule type" value="Genomic_DNA"/>
</dbReference>
<name>A0A1G8CP40_9PSEU</name>
<dbReference type="GO" id="GO:0004314">
    <property type="term" value="F:[acyl-carrier-protein] S-malonyltransferase activity"/>
    <property type="evidence" value="ECO:0007669"/>
    <property type="project" value="UniProtKB-EC"/>
</dbReference>
<keyword evidence="8" id="KW-1185">Reference proteome</keyword>
<evidence type="ECO:0000313" key="8">
    <source>
        <dbReference type="Proteomes" id="UP000199623"/>
    </source>
</evidence>
<keyword evidence="3" id="KW-0012">Acyltransferase</keyword>
<evidence type="ECO:0000259" key="6">
    <source>
        <dbReference type="SMART" id="SM00827"/>
    </source>
</evidence>
<sequence>MRNGRATSTSGQDPVTGGQAAPVLLFPGQGGYLPGGLRELTDDFAGLPAVLERITAASSAAGGPPVADLLTDRAAPTLRSLAATDPGRLHLAIFATEMCLHEIHTRCWGVTPAALVGHSLGEFAALVAAGSISLETGVHLVVARDEALRSAGPPVGGGMVALRTDRRSADRLLERLSSAGTVLAVDNGADQVVVSGPAGQLLDLAELAAAESVDSVRLDVSYPFHNAMLRDAAERFSAVVGTIDCAAPSLPLLSPVLGRWVERPADVRELLTSHLVRPVGFLDALRTLRAEGHRTFVECTARAVLTTLVRSTEDDPALVPAAAAG</sequence>
<evidence type="ECO:0000256" key="2">
    <source>
        <dbReference type="ARBA" id="ARBA00022679"/>
    </source>
</evidence>
<organism evidence="7 8">
    <name type="scientific">Lentzea fradiae</name>
    <dbReference type="NCBI Taxonomy" id="200378"/>
    <lineage>
        <taxon>Bacteria</taxon>
        <taxon>Bacillati</taxon>
        <taxon>Actinomycetota</taxon>
        <taxon>Actinomycetes</taxon>
        <taxon>Pseudonocardiales</taxon>
        <taxon>Pseudonocardiaceae</taxon>
        <taxon>Lentzea</taxon>
    </lineage>
</organism>
<dbReference type="Proteomes" id="UP000199623">
    <property type="component" value="Unassembled WGS sequence"/>
</dbReference>
<dbReference type="STRING" id="200378.SAMN05216553_12328"/>
<protein>
    <recommendedName>
        <fullName evidence="1">[acyl-carrier-protein] S-malonyltransferase</fullName>
        <ecNumber evidence="1">2.3.1.39</ecNumber>
    </recommendedName>
</protein>
<dbReference type="GO" id="GO:0006633">
    <property type="term" value="P:fatty acid biosynthetic process"/>
    <property type="evidence" value="ECO:0007669"/>
    <property type="project" value="TreeGrafter"/>
</dbReference>
<evidence type="ECO:0000256" key="5">
    <source>
        <dbReference type="SAM" id="MobiDB-lite"/>
    </source>
</evidence>
<feature type="region of interest" description="Disordered" evidence="5">
    <location>
        <begin position="1"/>
        <end position="20"/>
    </location>
</feature>
<dbReference type="Gene3D" id="3.30.70.250">
    <property type="entry name" value="Malonyl-CoA ACP transacylase, ACP-binding"/>
    <property type="match status" value="1"/>
</dbReference>
<reference evidence="8" key="1">
    <citation type="submission" date="2016-10" db="EMBL/GenBank/DDBJ databases">
        <authorList>
            <person name="Varghese N."/>
            <person name="Submissions S."/>
        </authorList>
    </citation>
    <scope>NUCLEOTIDE SEQUENCE [LARGE SCALE GENOMIC DNA]</scope>
    <source>
        <strain evidence="8">CGMCC 4.3506</strain>
    </source>
</reference>
<dbReference type="GO" id="GO:0005829">
    <property type="term" value="C:cytosol"/>
    <property type="evidence" value="ECO:0007669"/>
    <property type="project" value="TreeGrafter"/>
</dbReference>
<dbReference type="InterPro" id="IPR016035">
    <property type="entry name" value="Acyl_Trfase/lysoPLipase"/>
</dbReference>
<dbReference type="EC" id="2.3.1.39" evidence="1"/>
<dbReference type="SMART" id="SM00827">
    <property type="entry name" value="PKS_AT"/>
    <property type="match status" value="1"/>
</dbReference>
<dbReference type="PANTHER" id="PTHR42681">
    <property type="entry name" value="MALONYL-COA-ACYL CARRIER PROTEIN TRANSACYLASE, MITOCHONDRIAL"/>
    <property type="match status" value="1"/>
</dbReference>
<gene>
    <name evidence="7" type="ORF">SAMN05216553_12328</name>
</gene>
<dbReference type="OrthoDB" id="4286171at2"/>
<evidence type="ECO:0000256" key="4">
    <source>
        <dbReference type="ARBA" id="ARBA00048462"/>
    </source>
</evidence>